<sequence length="409" mass="46001">MLAQLNRRLVVVVLFPTLPRHPIYKPDRTSIEPIVDNFPLAQAATSYADMPPIPLWNRPPAPHFYENTPLVIGFTRNWKLLQQAVASYITAGWPSEDIYVIENTGTFNANEQGKLSLQNPFYLDYRRLTGIFSINVISTPTLLTYSQLQNFILGVALDKGWDYYFNSHMDVVALSEEEMSPGDENGYKSLYERCVEDLSATIQPDYAVDPQTGRQGMWGMKAYGDSRGLVLMNARALQEVGGWDSQIPYAGSRCDVQERLAMKGYKLADAFVGGIYDVGDSVQNIGALYRRRNISTKDEEGESVEVEVEDERAGEGYKKLKNQLLKMQAAKQADGGKARYGWRNIQGGGRDEPFYRDPEGFEKAIILTNEFSRKLMAEKWGHIGCGLREAGLSADDAWRVEHDCDGFST</sequence>
<dbReference type="AlphaFoldDB" id="A0A6A6GSV8"/>
<evidence type="ECO:0000313" key="1">
    <source>
        <dbReference type="EMBL" id="KAF2228815.1"/>
    </source>
</evidence>
<dbReference type="EMBL" id="ML991890">
    <property type="protein sequence ID" value="KAF2228815.1"/>
    <property type="molecule type" value="Genomic_DNA"/>
</dbReference>
<dbReference type="OrthoDB" id="3527108at2759"/>
<dbReference type="Proteomes" id="UP000800092">
    <property type="component" value="Unassembled WGS sequence"/>
</dbReference>
<gene>
    <name evidence="1" type="ORF">EV356DRAFT_562420</name>
</gene>
<keyword evidence="2" id="KW-1185">Reference proteome</keyword>
<proteinExistence type="predicted"/>
<name>A0A6A6GSV8_VIRVR</name>
<organism evidence="1 2">
    <name type="scientific">Viridothelium virens</name>
    <name type="common">Speckled blister lichen</name>
    <name type="synonym">Trypethelium virens</name>
    <dbReference type="NCBI Taxonomy" id="1048519"/>
    <lineage>
        <taxon>Eukaryota</taxon>
        <taxon>Fungi</taxon>
        <taxon>Dikarya</taxon>
        <taxon>Ascomycota</taxon>
        <taxon>Pezizomycotina</taxon>
        <taxon>Dothideomycetes</taxon>
        <taxon>Dothideomycetes incertae sedis</taxon>
        <taxon>Trypetheliales</taxon>
        <taxon>Trypetheliaceae</taxon>
        <taxon>Viridothelium</taxon>
    </lineage>
</organism>
<reference evidence="1" key="1">
    <citation type="journal article" date="2020" name="Stud. Mycol.">
        <title>101 Dothideomycetes genomes: a test case for predicting lifestyles and emergence of pathogens.</title>
        <authorList>
            <person name="Haridas S."/>
            <person name="Albert R."/>
            <person name="Binder M."/>
            <person name="Bloem J."/>
            <person name="Labutti K."/>
            <person name="Salamov A."/>
            <person name="Andreopoulos B."/>
            <person name="Baker S."/>
            <person name="Barry K."/>
            <person name="Bills G."/>
            <person name="Bluhm B."/>
            <person name="Cannon C."/>
            <person name="Castanera R."/>
            <person name="Culley D."/>
            <person name="Daum C."/>
            <person name="Ezra D."/>
            <person name="Gonzalez J."/>
            <person name="Henrissat B."/>
            <person name="Kuo A."/>
            <person name="Liang C."/>
            <person name="Lipzen A."/>
            <person name="Lutzoni F."/>
            <person name="Magnuson J."/>
            <person name="Mondo S."/>
            <person name="Nolan M."/>
            <person name="Ohm R."/>
            <person name="Pangilinan J."/>
            <person name="Park H.-J."/>
            <person name="Ramirez L."/>
            <person name="Alfaro M."/>
            <person name="Sun H."/>
            <person name="Tritt A."/>
            <person name="Yoshinaga Y."/>
            <person name="Zwiers L.-H."/>
            <person name="Turgeon B."/>
            <person name="Goodwin S."/>
            <person name="Spatafora J."/>
            <person name="Crous P."/>
            <person name="Grigoriev I."/>
        </authorList>
    </citation>
    <scope>NUCLEOTIDE SEQUENCE</scope>
    <source>
        <strain evidence="1">Tuck. ex Michener</strain>
    </source>
</reference>
<evidence type="ECO:0000313" key="2">
    <source>
        <dbReference type="Proteomes" id="UP000800092"/>
    </source>
</evidence>
<protein>
    <submittedName>
        <fullName evidence="1">Uncharacterized protein</fullName>
    </submittedName>
</protein>
<accession>A0A6A6GSV8</accession>